<dbReference type="PANTHER" id="PTHR30005">
    <property type="entry name" value="EXOPOLYPHOSPHATASE"/>
    <property type="match status" value="1"/>
</dbReference>
<dbReference type="EMBL" id="QKVK01000001">
    <property type="protein sequence ID" value="PZF78338.1"/>
    <property type="molecule type" value="Genomic_DNA"/>
</dbReference>
<keyword evidence="4" id="KW-1185">Reference proteome</keyword>
<feature type="compositionally biased region" description="Basic residues" evidence="1">
    <location>
        <begin position="65"/>
        <end position="81"/>
    </location>
</feature>
<dbReference type="Pfam" id="PF02541">
    <property type="entry name" value="Ppx-GppA"/>
    <property type="match status" value="1"/>
</dbReference>
<organism evidence="3 4">
    <name type="scientific">Aestuariivirga litoralis</name>
    <dbReference type="NCBI Taxonomy" id="2650924"/>
    <lineage>
        <taxon>Bacteria</taxon>
        <taxon>Pseudomonadati</taxon>
        <taxon>Pseudomonadota</taxon>
        <taxon>Alphaproteobacteria</taxon>
        <taxon>Hyphomicrobiales</taxon>
        <taxon>Aestuariivirgaceae</taxon>
        <taxon>Aestuariivirga</taxon>
    </lineage>
</organism>
<dbReference type="InterPro" id="IPR003695">
    <property type="entry name" value="Ppx_GppA_N"/>
</dbReference>
<dbReference type="PANTHER" id="PTHR30005:SF0">
    <property type="entry name" value="RETROGRADE REGULATION PROTEIN 2"/>
    <property type="match status" value="1"/>
</dbReference>
<feature type="domain" description="Ppx/GppA phosphatase N-terminal" evidence="2">
    <location>
        <begin position="109"/>
        <end position="403"/>
    </location>
</feature>
<dbReference type="Proteomes" id="UP000248795">
    <property type="component" value="Unassembled WGS sequence"/>
</dbReference>
<dbReference type="SUPFAM" id="SSF53067">
    <property type="entry name" value="Actin-like ATPase domain"/>
    <property type="match status" value="2"/>
</dbReference>
<evidence type="ECO:0000259" key="2">
    <source>
        <dbReference type="Pfam" id="PF02541"/>
    </source>
</evidence>
<protein>
    <submittedName>
        <fullName evidence="3">Ppx/GppA family phosphatase</fullName>
    </submittedName>
</protein>
<sequence>MSQLPVNVARRFRREICFVRGGGNWYIRNNAMIVRAAAAAPVLRRARLPSKGLDVDATSRPGRDRPRRKPAAGSPHARKPSASREPPPGGLYGALDLGTNNCRLLIATPTHNGFSVVDAFSRIVRLGERLAQTGRLSDDAMGRTIEALRVCANKLRWRNVDRVRLVATEACRMAENGPAFIDRVKSETGLRLEIIDRETEAGLAAVGAEPLVDRDAETALVFDIGGGSTEVLWMRRAGERFETVAWTSLAAGVVTISERFGGGVDVTPASFAAMREYLRPMLQEFAQRVSAANGGTSPVPSHLLGTSGTVTTIAGVQLGLQRYDRARVDGCWLESDEIGAVTHRLLHLSYEQRAANPCIGRERADLVLAGCAILEEIRLAFPAQRIRVADRGLREGILTMLMKEDGTYGRTA</sequence>
<proteinExistence type="predicted"/>
<comment type="caution">
    <text evidence="3">The sequence shown here is derived from an EMBL/GenBank/DDBJ whole genome shotgun (WGS) entry which is preliminary data.</text>
</comment>
<name>A0A2W2BDQ4_9HYPH</name>
<gene>
    <name evidence="3" type="ORF">DK847_00480</name>
</gene>
<feature type="region of interest" description="Disordered" evidence="1">
    <location>
        <begin position="53"/>
        <end position="90"/>
    </location>
</feature>
<accession>A0A2W2BDQ4</accession>
<dbReference type="CDD" id="cd24054">
    <property type="entry name" value="ASKHA_NBD_AaPPX-GppA_MtPPX2-like"/>
    <property type="match status" value="1"/>
</dbReference>
<reference evidence="4" key="1">
    <citation type="submission" date="2018-06" db="EMBL/GenBank/DDBJ databases">
        <title>Aestuariibacter litoralis strain KCTC 52945T.</title>
        <authorList>
            <person name="Li X."/>
            <person name="Salam N."/>
            <person name="Li J.-L."/>
            <person name="Chen Y.-M."/>
            <person name="Yang Z.-W."/>
            <person name="Zhang L.-Y."/>
            <person name="Han M.-X."/>
            <person name="Xiao M."/>
            <person name="Li W.-J."/>
        </authorList>
    </citation>
    <scope>NUCLEOTIDE SEQUENCE [LARGE SCALE GENOMIC DNA]</scope>
    <source>
        <strain evidence="4">KCTC 52945</strain>
    </source>
</reference>
<evidence type="ECO:0000256" key="1">
    <source>
        <dbReference type="SAM" id="MobiDB-lite"/>
    </source>
</evidence>
<dbReference type="InterPro" id="IPR043129">
    <property type="entry name" value="ATPase_NBD"/>
</dbReference>
<evidence type="ECO:0000313" key="4">
    <source>
        <dbReference type="Proteomes" id="UP000248795"/>
    </source>
</evidence>
<dbReference type="AlphaFoldDB" id="A0A2W2BDQ4"/>
<dbReference type="GO" id="GO:0016462">
    <property type="term" value="F:pyrophosphatase activity"/>
    <property type="evidence" value="ECO:0007669"/>
    <property type="project" value="TreeGrafter"/>
</dbReference>
<evidence type="ECO:0000313" key="3">
    <source>
        <dbReference type="EMBL" id="PZF78338.1"/>
    </source>
</evidence>
<dbReference type="InterPro" id="IPR050273">
    <property type="entry name" value="GppA/Ppx_hydrolase"/>
</dbReference>
<dbReference type="Gene3D" id="3.30.420.150">
    <property type="entry name" value="Exopolyphosphatase. Domain 2"/>
    <property type="match status" value="1"/>
</dbReference>
<dbReference type="Gene3D" id="3.30.420.40">
    <property type="match status" value="1"/>
</dbReference>